<reference evidence="2 3" key="1">
    <citation type="submission" date="2015-07" db="EMBL/GenBank/DDBJ databases">
        <authorList>
            <person name="Ju K.-S."/>
            <person name="Doroghazi J.R."/>
            <person name="Metcalf W.W."/>
        </authorList>
    </citation>
    <scope>NUCLEOTIDE SEQUENCE [LARGE SCALE GENOMIC DNA]</scope>
    <source>
        <strain evidence="2 3">NRRL B-3589</strain>
    </source>
</reference>
<evidence type="ECO:0000313" key="3">
    <source>
        <dbReference type="Proteomes" id="UP000037020"/>
    </source>
</evidence>
<comment type="caution">
    <text evidence="2">The sequence shown here is derived from an EMBL/GenBank/DDBJ whole genome shotgun (WGS) entry which is preliminary data.</text>
</comment>
<name>A0ABR5JCR7_9ACTN</name>
<gene>
    <name evidence="2" type="ORF">ADK38_04320</name>
</gene>
<evidence type="ECO:0000313" key="2">
    <source>
        <dbReference type="EMBL" id="KOG91233.1"/>
    </source>
</evidence>
<feature type="compositionally biased region" description="Gly residues" evidence="1">
    <location>
        <begin position="41"/>
        <end position="64"/>
    </location>
</feature>
<keyword evidence="3" id="KW-1185">Reference proteome</keyword>
<evidence type="ECO:0000256" key="1">
    <source>
        <dbReference type="SAM" id="MobiDB-lite"/>
    </source>
</evidence>
<dbReference type="Proteomes" id="UP000037020">
    <property type="component" value="Unassembled WGS sequence"/>
</dbReference>
<feature type="non-terminal residue" evidence="2">
    <location>
        <position position="72"/>
    </location>
</feature>
<accession>A0ABR5JCR7</accession>
<feature type="region of interest" description="Disordered" evidence="1">
    <location>
        <begin position="38"/>
        <end position="72"/>
    </location>
</feature>
<sequence length="72" mass="6614">MTARQNSPYALLAGFALLLAAMFGIAYAVGSAIGPVAPGMHGSGPGGSSGGSGGSSGGGMGGMDMGAPAPET</sequence>
<proteinExistence type="predicted"/>
<dbReference type="EMBL" id="LGUT01000351">
    <property type="protein sequence ID" value="KOG91233.1"/>
    <property type="molecule type" value="Genomic_DNA"/>
</dbReference>
<organism evidence="2 3">
    <name type="scientific">Streptomyces varsoviensis</name>
    <dbReference type="NCBI Taxonomy" id="67373"/>
    <lineage>
        <taxon>Bacteria</taxon>
        <taxon>Bacillati</taxon>
        <taxon>Actinomycetota</taxon>
        <taxon>Actinomycetes</taxon>
        <taxon>Kitasatosporales</taxon>
        <taxon>Streptomycetaceae</taxon>
        <taxon>Streptomyces</taxon>
    </lineage>
</organism>
<protein>
    <submittedName>
        <fullName evidence="2">Uncharacterized protein</fullName>
    </submittedName>
</protein>